<comment type="caution">
    <text evidence="7">The sequence shown here is derived from an EMBL/GenBank/DDBJ whole genome shotgun (WGS) entry which is preliminary data.</text>
</comment>
<dbReference type="GO" id="GO:0005737">
    <property type="term" value="C:cytoplasm"/>
    <property type="evidence" value="ECO:0007669"/>
    <property type="project" value="UniProtKB-SubCell"/>
</dbReference>
<protein>
    <recommendedName>
        <fullName evidence="6">V-SNARE coiled-coil homology domain-containing protein</fullName>
    </recommendedName>
</protein>
<evidence type="ECO:0000313" key="8">
    <source>
        <dbReference type="Proteomes" id="UP000747399"/>
    </source>
</evidence>
<feature type="compositionally biased region" description="Basic and acidic residues" evidence="5">
    <location>
        <begin position="850"/>
        <end position="864"/>
    </location>
</feature>
<proteinExistence type="predicted"/>
<organism evidence="7 8">
    <name type="scientific">Volvox africanus</name>
    <dbReference type="NCBI Taxonomy" id="51714"/>
    <lineage>
        <taxon>Eukaryota</taxon>
        <taxon>Viridiplantae</taxon>
        <taxon>Chlorophyta</taxon>
        <taxon>core chlorophytes</taxon>
        <taxon>Chlorophyceae</taxon>
        <taxon>CS clade</taxon>
        <taxon>Chlamydomonadales</taxon>
        <taxon>Volvocaceae</taxon>
        <taxon>Volvox</taxon>
    </lineage>
</organism>
<dbReference type="SUPFAM" id="SSF50998">
    <property type="entry name" value="Quinoprotein alcohol dehydrogenase-like"/>
    <property type="match status" value="1"/>
</dbReference>
<evidence type="ECO:0000256" key="4">
    <source>
        <dbReference type="SAM" id="Coils"/>
    </source>
</evidence>
<dbReference type="GO" id="GO:0019905">
    <property type="term" value="F:syntaxin binding"/>
    <property type="evidence" value="ECO:0007669"/>
    <property type="project" value="TreeGrafter"/>
</dbReference>
<dbReference type="CDD" id="cd15873">
    <property type="entry name" value="R-SNARE_STXBP5_6"/>
    <property type="match status" value="1"/>
</dbReference>
<feature type="compositionally biased region" description="Acidic residues" evidence="5">
    <location>
        <begin position="875"/>
        <end position="891"/>
    </location>
</feature>
<evidence type="ECO:0000313" key="7">
    <source>
        <dbReference type="EMBL" id="GIL46336.1"/>
    </source>
</evidence>
<dbReference type="PANTHER" id="PTHR10241">
    <property type="entry name" value="LETHAL 2 GIANT LARVAE PROTEIN"/>
    <property type="match status" value="1"/>
</dbReference>
<dbReference type="EMBL" id="BNCO01000003">
    <property type="protein sequence ID" value="GIL46336.1"/>
    <property type="molecule type" value="Genomic_DNA"/>
</dbReference>
<feature type="region of interest" description="Disordered" evidence="5">
    <location>
        <begin position="1118"/>
        <end position="1139"/>
    </location>
</feature>
<feature type="region of interest" description="Disordered" evidence="5">
    <location>
        <begin position="1289"/>
        <end position="1384"/>
    </location>
</feature>
<feature type="region of interest" description="Disordered" evidence="5">
    <location>
        <begin position="905"/>
        <end position="941"/>
    </location>
</feature>
<dbReference type="PANTHER" id="PTHR10241:SF25">
    <property type="entry name" value="TOMOSYN, ISOFORM C"/>
    <property type="match status" value="1"/>
</dbReference>
<dbReference type="GO" id="GO:0005096">
    <property type="term" value="F:GTPase activator activity"/>
    <property type="evidence" value="ECO:0007669"/>
    <property type="project" value="TreeGrafter"/>
</dbReference>
<dbReference type="GO" id="GO:0006893">
    <property type="term" value="P:Golgi to plasma membrane transport"/>
    <property type="evidence" value="ECO:0007669"/>
    <property type="project" value="TreeGrafter"/>
</dbReference>
<feature type="region of interest" description="Disordered" evidence="5">
    <location>
        <begin position="1397"/>
        <end position="1425"/>
    </location>
</feature>
<evidence type="ECO:0000256" key="2">
    <source>
        <dbReference type="ARBA" id="ARBA00022490"/>
    </source>
</evidence>
<keyword evidence="8" id="KW-1185">Reference proteome</keyword>
<dbReference type="SUPFAM" id="SSF58038">
    <property type="entry name" value="SNARE fusion complex"/>
    <property type="match status" value="1"/>
</dbReference>
<dbReference type="PROSITE" id="PS50892">
    <property type="entry name" value="V_SNARE"/>
    <property type="match status" value="1"/>
</dbReference>
<evidence type="ECO:0000256" key="3">
    <source>
        <dbReference type="PROSITE-ProRule" id="PRU00290"/>
    </source>
</evidence>
<dbReference type="GO" id="GO:0005886">
    <property type="term" value="C:plasma membrane"/>
    <property type="evidence" value="ECO:0007669"/>
    <property type="project" value="TreeGrafter"/>
</dbReference>
<sequence length="1500" mass="158386">MSSCFVLPHTRELLKASQMNMFGFGVASLKKKDGKSSAEVQTDRLRADALVGAERALLCASGIPGTADALAYEPVQGLVAVGCVGTRASTLNQNDLLNHALCLQISTSDGKVKLLGRPGCEVTEYSTARYPYGTRQLQFLLNRGVLVRVSKGGFMESWSVVSGNPSDAGVRSLGTVKVRGDKICCVADMARDPYVLLGCASGSLRIAMLVDSSGSPTTLARQARGFTVAPYRVRPHEMRGEGEVRQLAVQSYGPIHRALVLFTAGMVAIWDLRAVELTTSINPSSADATDYVQALADAGMVTAVCWIGTDRGDFATGHVDGSVLVWVLPGLDPGNAVVAAAMRVSSGTSEPVRMLRCVFGEVDGLLVLGGQEVEQPEALTWIPLLDGIDEEATVLEEDEEEEDSSDGNEEEESEGGRESGQSARGRCSYNRNRRDKGAAARQRSKCALFRLPWFGHLIGFSLVANGGYVTGYEPSAAVLQLVEGGQLVLYHLKDEQPHMVSPSFQQRSSITVTEAPLVPVRRPASCSPNAITLTSLRKVASESGDEYPGGSLADVGTFPCGTPPSLPSDATWGLLYCTGYKDGSVCLWDLHGGTTRLLCTAPAGDAVSELKRSSANSGSVTCLSLVWPAGLLLAGHHKGEVRVYQFSSTERPVDCITMESIGTPGVAHSLHQPAGLHLRLRVQVSSGEITSLAYCQAIRAVAVGDKAGGVALVDTAKPLVRWYAMPAQNAVLACSLAPVPLPPSRLRVPEVTGEEGTPSHAVFIADSEGCLAALDAARGCFIGRNGELSPKNRSYTLMLELLDENFVPIWSRQQVGGGCDQAALGSFTSGMPKGRTSQVQGVSRDESDEGSCHAEEQRSRRGEGSRGQGRVKAGDEDEDNDQDSEGSEEDFEFMDAETLLAKAAMQVEGARSRRTSRRHRSGGGTTRSQEPDSSSPPAVLSSCPDPAAHYVLLVTDQYLRLYSSSNVLTAERSTLAKRSPAAQQQLVYARPIQVAGAPGVMALAAAEHGLCVQVYSLPSLELVHETPLSASLSWFWDVPPGRERRLGRLAATSRLGHLLLLGLGNELLTLGLATGLPRPAPPGSLFDPAAASASLAACAAYEDEHQVAAAGRLLRRTATQGPHSPGELQGPPSAVSAEAGPSATFAAEMIEGVDSPVVRTEGRRIDKAPAATAAAAAANAARTAPRVAAERVAGVAKEANVTLTRVFNRVQQGLSKAVEETTRGVRQLATNVEKGVATMIDGGASGLTAAGGNVPAKHNADWYASLPDLSAIFSRNVPEDDQTLARLRQRAQGRGGEDGDDDDDDVSILTISDEDDENESSRGRAAAPRNQGAGTTAARAAGPPPQAHAAPQPSAAAAAAQPPGIHGYRPHAPAAGRSAGGEEASLRNELFAGGRPYVSAGGAANPSSRPRHAPAGITHPHTRTADEIKRAYGRQPATSTARANEVRAVMEQNRSKLEERGEKLRQLNDKAADLESSAAGFAEMARQLAERERNKKWWQL</sequence>
<dbReference type="Pfam" id="PF00957">
    <property type="entry name" value="Synaptobrevin"/>
    <property type="match status" value="1"/>
</dbReference>
<feature type="region of interest" description="Disordered" evidence="5">
    <location>
        <begin position="823"/>
        <end position="891"/>
    </location>
</feature>
<dbReference type="InterPro" id="IPR015943">
    <property type="entry name" value="WD40/YVTN_repeat-like_dom_sf"/>
</dbReference>
<feature type="domain" description="V-SNARE coiled-coil homology" evidence="6">
    <location>
        <begin position="1435"/>
        <end position="1499"/>
    </location>
</feature>
<evidence type="ECO:0000256" key="1">
    <source>
        <dbReference type="ARBA" id="ARBA00004496"/>
    </source>
</evidence>
<feature type="compositionally biased region" description="Low complexity" evidence="5">
    <location>
        <begin position="1331"/>
        <end position="1364"/>
    </location>
</feature>
<dbReference type="InterPro" id="IPR042855">
    <property type="entry name" value="V_SNARE_CC"/>
</dbReference>
<keyword evidence="2" id="KW-0963">Cytoplasm</keyword>
<dbReference type="InterPro" id="IPR011047">
    <property type="entry name" value="Quinoprotein_ADH-like_sf"/>
</dbReference>
<evidence type="ECO:0000256" key="5">
    <source>
        <dbReference type="SAM" id="MobiDB-lite"/>
    </source>
</evidence>
<gene>
    <name evidence="7" type="ORF">Vafri_3346</name>
</gene>
<keyword evidence="3 4" id="KW-0175">Coiled coil</keyword>
<feature type="compositionally biased region" description="Acidic residues" evidence="5">
    <location>
        <begin position="395"/>
        <end position="413"/>
    </location>
</feature>
<feature type="region of interest" description="Disordered" evidence="5">
    <location>
        <begin position="395"/>
        <end position="434"/>
    </location>
</feature>
<feature type="compositionally biased region" description="Acidic residues" evidence="5">
    <location>
        <begin position="1298"/>
        <end position="1318"/>
    </location>
</feature>
<accession>A0A8J4EW89</accession>
<comment type="subcellular location">
    <subcellularLocation>
        <location evidence="1">Cytoplasm</location>
    </subcellularLocation>
</comment>
<feature type="coiled-coil region" evidence="4">
    <location>
        <begin position="1440"/>
        <end position="1477"/>
    </location>
</feature>
<dbReference type="GO" id="GO:0006887">
    <property type="term" value="P:exocytosis"/>
    <property type="evidence" value="ECO:0007669"/>
    <property type="project" value="TreeGrafter"/>
</dbReference>
<name>A0A8J4EW89_9CHLO</name>
<feature type="compositionally biased region" description="Basic residues" evidence="5">
    <location>
        <begin position="912"/>
        <end position="921"/>
    </location>
</feature>
<evidence type="ECO:0000259" key="6">
    <source>
        <dbReference type="PROSITE" id="PS50892"/>
    </source>
</evidence>
<dbReference type="Gene3D" id="1.20.5.110">
    <property type="match status" value="1"/>
</dbReference>
<dbReference type="GO" id="GO:0045159">
    <property type="term" value="F:myosin II binding"/>
    <property type="evidence" value="ECO:0007669"/>
    <property type="project" value="TreeGrafter"/>
</dbReference>
<reference evidence="7" key="1">
    <citation type="journal article" date="2021" name="Proc. Natl. Acad. Sci. U.S.A.">
        <title>Three genomes in the algal genus Volvox reveal the fate of a haploid sex-determining region after a transition to homothallism.</title>
        <authorList>
            <person name="Yamamoto K."/>
            <person name="Hamaji T."/>
            <person name="Kawai-Toyooka H."/>
            <person name="Matsuzaki R."/>
            <person name="Takahashi F."/>
            <person name="Nishimura Y."/>
            <person name="Kawachi M."/>
            <person name="Noguchi H."/>
            <person name="Minakuchi Y."/>
            <person name="Umen J.G."/>
            <person name="Toyoda A."/>
            <person name="Nozaki H."/>
        </authorList>
    </citation>
    <scope>NUCLEOTIDE SEQUENCE</scope>
    <source>
        <strain evidence="7">NIES-3780</strain>
    </source>
</reference>
<feature type="compositionally biased region" description="Low complexity" evidence="5">
    <location>
        <begin position="1372"/>
        <end position="1383"/>
    </location>
</feature>
<dbReference type="Proteomes" id="UP000747399">
    <property type="component" value="Unassembled WGS sequence"/>
</dbReference>
<dbReference type="Gene3D" id="2.130.10.10">
    <property type="entry name" value="YVTN repeat-like/Quinoprotein amine dehydrogenase"/>
    <property type="match status" value="2"/>
</dbReference>